<dbReference type="Proteomes" id="UP000251960">
    <property type="component" value="Chromosome 5"/>
</dbReference>
<comment type="caution">
    <text evidence="2">The sequence shown here is derived from an EMBL/GenBank/DDBJ whole genome shotgun (WGS) entry which is preliminary data.</text>
</comment>
<name>A0A3L6ERR4_MAIZE</name>
<dbReference type="EMBL" id="NCVQ01000006">
    <property type="protein sequence ID" value="PWZ23535.1"/>
    <property type="molecule type" value="Genomic_DNA"/>
</dbReference>
<reference evidence="2 3" key="1">
    <citation type="journal article" date="2018" name="Nat. Genet.">
        <title>Extensive intraspecific gene order and gene structural variations between Mo17 and other maize genomes.</title>
        <authorList>
            <person name="Sun S."/>
            <person name="Zhou Y."/>
            <person name="Chen J."/>
            <person name="Shi J."/>
            <person name="Zhao H."/>
            <person name="Zhao H."/>
            <person name="Song W."/>
            <person name="Zhang M."/>
            <person name="Cui Y."/>
            <person name="Dong X."/>
            <person name="Liu H."/>
            <person name="Ma X."/>
            <person name="Jiao Y."/>
            <person name="Wang B."/>
            <person name="Wei X."/>
            <person name="Stein J.C."/>
            <person name="Glaubitz J.C."/>
            <person name="Lu F."/>
            <person name="Yu G."/>
            <person name="Liang C."/>
            <person name="Fengler K."/>
            <person name="Li B."/>
            <person name="Rafalski A."/>
            <person name="Schnable P.S."/>
            <person name="Ware D.H."/>
            <person name="Buckler E.S."/>
            <person name="Lai J."/>
        </authorList>
    </citation>
    <scope>NUCLEOTIDE SEQUENCE [LARGE SCALE GENOMIC DNA]</scope>
    <source>
        <strain evidence="3">cv. Missouri 17</strain>
        <tissue evidence="2">Seedling</tissue>
    </source>
</reference>
<dbReference type="AlphaFoldDB" id="A0A3L6ERR4"/>
<protein>
    <submittedName>
        <fullName evidence="2">Uncharacterized protein</fullName>
    </submittedName>
</protein>
<sequence length="108" mass="11684">MSPDFSATTPAHAPSSLLRASPVPRAHPSPHFAQLHPLSRSAHAASRRRRPTPAFLAIQLTGDRSKPPRALPRGETPVPVPNFPYCALCSANFTFAGARPRWSTVLAR</sequence>
<gene>
    <name evidence="2" type="ORF">Zm00014a_035884</name>
</gene>
<accession>A0A3L6ERR4</accession>
<organism evidence="2 3">
    <name type="scientific">Zea mays</name>
    <name type="common">Maize</name>
    <dbReference type="NCBI Taxonomy" id="4577"/>
    <lineage>
        <taxon>Eukaryota</taxon>
        <taxon>Viridiplantae</taxon>
        <taxon>Streptophyta</taxon>
        <taxon>Embryophyta</taxon>
        <taxon>Tracheophyta</taxon>
        <taxon>Spermatophyta</taxon>
        <taxon>Magnoliopsida</taxon>
        <taxon>Liliopsida</taxon>
        <taxon>Poales</taxon>
        <taxon>Poaceae</taxon>
        <taxon>PACMAD clade</taxon>
        <taxon>Panicoideae</taxon>
        <taxon>Andropogonodae</taxon>
        <taxon>Andropogoneae</taxon>
        <taxon>Tripsacinae</taxon>
        <taxon>Zea</taxon>
    </lineage>
</organism>
<evidence type="ECO:0000313" key="3">
    <source>
        <dbReference type="Proteomes" id="UP000251960"/>
    </source>
</evidence>
<evidence type="ECO:0000256" key="1">
    <source>
        <dbReference type="SAM" id="MobiDB-lite"/>
    </source>
</evidence>
<proteinExistence type="predicted"/>
<feature type="region of interest" description="Disordered" evidence="1">
    <location>
        <begin position="1"/>
        <end position="53"/>
    </location>
</feature>
<evidence type="ECO:0000313" key="2">
    <source>
        <dbReference type="EMBL" id="PWZ23535.1"/>
    </source>
</evidence>